<dbReference type="GO" id="GO:0000272">
    <property type="term" value="P:polysaccharide catabolic process"/>
    <property type="evidence" value="ECO:0007669"/>
    <property type="project" value="InterPro"/>
</dbReference>
<proteinExistence type="predicted"/>
<protein>
    <submittedName>
        <fullName evidence="3">Lysyl endopeptidase</fullName>
        <ecNumber evidence="3">3.4.21.50</ecNumber>
    </submittedName>
</protein>
<dbReference type="InterPro" id="IPR000998">
    <property type="entry name" value="MAM_dom"/>
</dbReference>
<evidence type="ECO:0000259" key="2">
    <source>
        <dbReference type="PROSITE" id="PS50060"/>
    </source>
</evidence>
<feature type="domain" description="MAM" evidence="2">
    <location>
        <begin position="209"/>
        <end position="376"/>
    </location>
</feature>
<dbReference type="InterPro" id="IPR053783">
    <property type="entry name" value="Dockerin_dom_GC-type"/>
</dbReference>
<name>A0A3B1E1M1_9ZZZZ</name>
<organism evidence="3">
    <name type="scientific">hydrothermal vent metagenome</name>
    <dbReference type="NCBI Taxonomy" id="652676"/>
    <lineage>
        <taxon>unclassified sequences</taxon>
        <taxon>metagenomes</taxon>
        <taxon>ecological metagenomes</taxon>
    </lineage>
</organism>
<dbReference type="PROSITE" id="PS50060">
    <property type="entry name" value="MAM_2"/>
    <property type="match status" value="1"/>
</dbReference>
<reference evidence="3" key="1">
    <citation type="submission" date="2018-06" db="EMBL/GenBank/DDBJ databases">
        <authorList>
            <person name="Zhirakovskaya E."/>
        </authorList>
    </citation>
    <scope>NUCLEOTIDE SEQUENCE</scope>
</reference>
<feature type="region of interest" description="Disordered" evidence="1">
    <location>
        <begin position="1"/>
        <end position="31"/>
    </location>
</feature>
<dbReference type="SUPFAM" id="SSF63446">
    <property type="entry name" value="Type I dockerin domain"/>
    <property type="match status" value="1"/>
</dbReference>
<dbReference type="InterPro" id="IPR018247">
    <property type="entry name" value="EF_Hand_1_Ca_BS"/>
</dbReference>
<feature type="compositionally biased region" description="Polar residues" evidence="1">
    <location>
        <begin position="18"/>
        <end position="31"/>
    </location>
</feature>
<dbReference type="PROSITE" id="PS00018">
    <property type="entry name" value="EF_HAND_1"/>
    <property type="match status" value="2"/>
</dbReference>
<evidence type="ECO:0000313" key="3">
    <source>
        <dbReference type="EMBL" id="VAX42280.1"/>
    </source>
</evidence>
<dbReference type="GO" id="GO:0016020">
    <property type="term" value="C:membrane"/>
    <property type="evidence" value="ECO:0007669"/>
    <property type="project" value="InterPro"/>
</dbReference>
<dbReference type="InterPro" id="IPR043504">
    <property type="entry name" value="Peptidase_S1_PA_chymotrypsin"/>
</dbReference>
<gene>
    <name evidence="3" type="ORF">MNBD_PLANCTO03-1957</name>
</gene>
<dbReference type="Gene3D" id="2.60.40.10">
    <property type="entry name" value="Immunoglobulins"/>
    <property type="match status" value="1"/>
</dbReference>
<accession>A0A3B1E1M1</accession>
<evidence type="ECO:0000256" key="1">
    <source>
        <dbReference type="SAM" id="MobiDB-lite"/>
    </source>
</evidence>
<dbReference type="NCBIfam" id="NF041540">
    <property type="entry name" value="dockerin_GC"/>
    <property type="match status" value="1"/>
</dbReference>
<dbReference type="AlphaFoldDB" id="A0A3B1E1M1"/>
<dbReference type="Gene3D" id="1.10.1330.10">
    <property type="entry name" value="Dockerin domain"/>
    <property type="match status" value="1"/>
</dbReference>
<dbReference type="InterPro" id="IPR036439">
    <property type="entry name" value="Dockerin_dom_sf"/>
</dbReference>
<dbReference type="EC" id="3.4.21.50" evidence="3"/>
<dbReference type="GO" id="GO:0016787">
    <property type="term" value="F:hydrolase activity"/>
    <property type="evidence" value="ECO:0007669"/>
    <property type="project" value="UniProtKB-KW"/>
</dbReference>
<keyword evidence="3" id="KW-0378">Hydrolase</keyword>
<dbReference type="Gene3D" id="2.40.10.10">
    <property type="entry name" value="Trypsin-like serine proteases"/>
    <property type="match status" value="1"/>
</dbReference>
<sequence>MGNSVPGDGTHVKVTDWDTGTTEPGSSGSPLFNQDHRVIGQLHGGYAACGNDDADWYGKFSVSWTGSSSSNRLVDHLDSAGTGSLTADTLWPGASGIMVSPGGVFTAEGPAGGPFTPASQTYTIRNMDDIPLGYSVSTPDNWLDITNATGTIAVGGTIDVEVVINTNANNFANGSYTATVNFVNTTNNDGDTARGIKLFVGVPEPVYEWNMDTNPNWSTQGQWAYGQPTGGGGEYGNNDPTSGATGTNAFGYNLNGDYTNNMPEYHLTTGAIDCSNLSRTTLKFQRYLNVETSTYDHAYIRVSADGSNWTDVWSNSGEIIDNSWRQVEYDISEVADGQPQVYIRWTQGTTDSSWLYSGWNIDDVEIWATNTDDCPVDFNGDGEVNTLDVLDFLNAYTAGDQSADFNGDGDVNTLDVLAFLNAYNEGC</sequence>
<dbReference type="InterPro" id="IPR013783">
    <property type="entry name" value="Ig-like_fold"/>
</dbReference>
<dbReference type="EMBL" id="UOGK01000671">
    <property type="protein sequence ID" value="VAX42280.1"/>
    <property type="molecule type" value="Genomic_DNA"/>
</dbReference>
<dbReference type="SUPFAM" id="SSF50494">
    <property type="entry name" value="Trypsin-like serine proteases"/>
    <property type="match status" value="1"/>
</dbReference>
<dbReference type="InterPro" id="IPR009003">
    <property type="entry name" value="Peptidase_S1_PA"/>
</dbReference>